<evidence type="ECO:0000313" key="4">
    <source>
        <dbReference type="Proteomes" id="UP000681967"/>
    </source>
</evidence>
<gene>
    <name evidence="2" type="ORF">BYL167_LOCUS40607</name>
    <name evidence="3" type="ORF">GIL414_LOCUS40458</name>
</gene>
<protein>
    <submittedName>
        <fullName evidence="2">Uncharacterized protein</fullName>
    </submittedName>
</protein>
<dbReference type="Proteomes" id="UP000681720">
    <property type="component" value="Unassembled WGS sequence"/>
</dbReference>
<feature type="region of interest" description="Disordered" evidence="1">
    <location>
        <begin position="73"/>
        <end position="96"/>
    </location>
</feature>
<proteinExistence type="predicted"/>
<accession>A0A8S2Z9U7</accession>
<dbReference type="EMBL" id="CAJOBJ010112256">
    <property type="protein sequence ID" value="CAF4636768.1"/>
    <property type="molecule type" value="Genomic_DNA"/>
</dbReference>
<dbReference type="Proteomes" id="UP000681967">
    <property type="component" value="Unassembled WGS sequence"/>
</dbReference>
<reference evidence="2" key="1">
    <citation type="submission" date="2021-02" db="EMBL/GenBank/DDBJ databases">
        <authorList>
            <person name="Nowell W R."/>
        </authorList>
    </citation>
    <scope>NUCLEOTIDE SEQUENCE</scope>
</reference>
<name>A0A8S2Z9U7_9BILA</name>
<evidence type="ECO:0000256" key="1">
    <source>
        <dbReference type="SAM" id="MobiDB-lite"/>
    </source>
</evidence>
<organism evidence="2 4">
    <name type="scientific">Rotaria magnacalcarata</name>
    <dbReference type="NCBI Taxonomy" id="392030"/>
    <lineage>
        <taxon>Eukaryota</taxon>
        <taxon>Metazoa</taxon>
        <taxon>Spiralia</taxon>
        <taxon>Gnathifera</taxon>
        <taxon>Rotifera</taxon>
        <taxon>Eurotatoria</taxon>
        <taxon>Bdelloidea</taxon>
        <taxon>Philodinida</taxon>
        <taxon>Philodinidae</taxon>
        <taxon>Rotaria</taxon>
    </lineage>
</organism>
<sequence length="250" mass="29819">MPNKIRFCIVCKRYDRKTRLNYTRIYTPEREEKLLEGYRRRYKGQELSRPILNELVHQKCYNKIVQGVSSNDSNEILPSIEQNKDDTDEEQEKDQTSLIQFRSRMPFPSKSKKHLFERRQRVCAICNRYGYRSHNKMKQIVSNFMANKLAEGYSYIHKKPYGQSLLDAYIHETCFRKLYSSYRYHTSKKFMNQSPLRRHQPFARQLLISPHETRSRSNLDKSSMESESRSKPSADEPANLSIERLFSTPL</sequence>
<evidence type="ECO:0000313" key="3">
    <source>
        <dbReference type="EMBL" id="CAF4636768.1"/>
    </source>
</evidence>
<feature type="compositionally biased region" description="Basic and acidic residues" evidence="1">
    <location>
        <begin position="211"/>
        <end position="234"/>
    </location>
</feature>
<evidence type="ECO:0000313" key="2">
    <source>
        <dbReference type="EMBL" id="CAF4612591.1"/>
    </source>
</evidence>
<dbReference type="AlphaFoldDB" id="A0A8S2Z9U7"/>
<feature type="region of interest" description="Disordered" evidence="1">
    <location>
        <begin position="207"/>
        <end position="250"/>
    </location>
</feature>
<comment type="caution">
    <text evidence="2">The sequence shown here is derived from an EMBL/GenBank/DDBJ whole genome shotgun (WGS) entry which is preliminary data.</text>
</comment>
<dbReference type="EMBL" id="CAJOBH010100948">
    <property type="protein sequence ID" value="CAF4612591.1"/>
    <property type="molecule type" value="Genomic_DNA"/>
</dbReference>
<feature type="non-terminal residue" evidence="2">
    <location>
        <position position="1"/>
    </location>
</feature>